<keyword evidence="2" id="KW-1185">Reference proteome</keyword>
<organism evidence="1 2">
    <name type="scientific">Planifilum fulgidum</name>
    <dbReference type="NCBI Taxonomy" id="201973"/>
    <lineage>
        <taxon>Bacteria</taxon>
        <taxon>Bacillati</taxon>
        <taxon>Bacillota</taxon>
        <taxon>Bacilli</taxon>
        <taxon>Bacillales</taxon>
        <taxon>Thermoactinomycetaceae</taxon>
        <taxon>Planifilum</taxon>
    </lineage>
</organism>
<evidence type="ECO:0000313" key="1">
    <source>
        <dbReference type="EMBL" id="SFG28577.1"/>
    </source>
</evidence>
<protein>
    <submittedName>
        <fullName evidence="1">Uncharacterized protein</fullName>
    </submittedName>
</protein>
<dbReference type="AlphaFoldDB" id="A0A1I2QQN7"/>
<gene>
    <name evidence="1" type="ORF">SAMN04488025_12448</name>
</gene>
<sequence>MEWLLRIEDLQESIENPTWEEVYQYLLDGKRVTAVYLESKDGFLMAGGGEVIKGRTRYIVEYFNQGGRVIEGDSAILINEDENDDLQDLIDEHEDFIHMNIKQVGTDVFCHLVDFPKVVSAFRHFYETGRLFEDLSWE</sequence>
<dbReference type="RefSeq" id="WP_092039623.1">
    <property type="nucleotide sequence ID" value="NZ_FOOK01000024.1"/>
</dbReference>
<reference evidence="1 2" key="1">
    <citation type="submission" date="2016-10" db="EMBL/GenBank/DDBJ databases">
        <authorList>
            <person name="de Groot N.N."/>
        </authorList>
    </citation>
    <scope>NUCLEOTIDE SEQUENCE [LARGE SCALE GENOMIC DNA]</scope>
    <source>
        <strain evidence="1 2">DSM 44945</strain>
    </source>
</reference>
<dbReference type="Proteomes" id="UP000198661">
    <property type="component" value="Unassembled WGS sequence"/>
</dbReference>
<proteinExistence type="predicted"/>
<dbReference type="OrthoDB" id="2989961at2"/>
<dbReference type="EMBL" id="FOOK01000024">
    <property type="protein sequence ID" value="SFG28577.1"/>
    <property type="molecule type" value="Genomic_DNA"/>
</dbReference>
<evidence type="ECO:0000313" key="2">
    <source>
        <dbReference type="Proteomes" id="UP000198661"/>
    </source>
</evidence>
<name>A0A1I2QQN7_9BACL</name>
<accession>A0A1I2QQN7</accession>